<keyword evidence="7" id="KW-0256">Endoplasmic reticulum</keyword>
<dbReference type="FunFam" id="3.40.50.720:FF:000578">
    <property type="entry name" value="3-ketodihydrosphingosine reductase"/>
    <property type="match status" value="1"/>
</dbReference>
<dbReference type="UniPathway" id="UPA00222"/>
<keyword evidence="10 20" id="KW-1133">Transmembrane helix</keyword>
<dbReference type="GeneID" id="30997102"/>
<dbReference type="Proteomes" id="UP000095085">
    <property type="component" value="Unassembled WGS sequence"/>
</dbReference>
<dbReference type="GO" id="GO:0000166">
    <property type="term" value="F:nucleotide binding"/>
    <property type="evidence" value="ECO:0007669"/>
    <property type="project" value="UniProtKB-KW"/>
</dbReference>
<keyword evidence="22" id="KW-1185">Reference proteome</keyword>
<keyword evidence="12" id="KW-0443">Lipid metabolism</keyword>
<dbReference type="GO" id="GO:0047560">
    <property type="term" value="F:3-dehydrosphinganine reductase activity"/>
    <property type="evidence" value="ECO:0007669"/>
    <property type="project" value="UniProtKB-EC"/>
</dbReference>
<evidence type="ECO:0000256" key="7">
    <source>
        <dbReference type="ARBA" id="ARBA00022824"/>
    </source>
</evidence>
<evidence type="ECO:0000256" key="19">
    <source>
        <dbReference type="ARBA" id="ARBA00048930"/>
    </source>
</evidence>
<dbReference type="RefSeq" id="XP_020076253.1">
    <property type="nucleotide sequence ID" value="XM_020222553.1"/>
</dbReference>
<comment type="pathway">
    <text evidence="2">Lipid metabolism; sphingolipid metabolism.</text>
</comment>
<dbReference type="Gene3D" id="3.40.50.720">
    <property type="entry name" value="NAD(P)-binding Rossmann-like Domain"/>
    <property type="match status" value="1"/>
</dbReference>
<dbReference type="AlphaFoldDB" id="A0A1E4RIX4"/>
<dbReference type="SUPFAM" id="SSF51735">
    <property type="entry name" value="NAD(P)-binding Rossmann-fold domains"/>
    <property type="match status" value="1"/>
</dbReference>
<dbReference type="InterPro" id="IPR002347">
    <property type="entry name" value="SDR_fam"/>
</dbReference>
<dbReference type="OrthoDB" id="10267115at2759"/>
<evidence type="ECO:0000256" key="16">
    <source>
        <dbReference type="ARBA" id="ARBA00029797"/>
    </source>
</evidence>
<comment type="catalytic activity">
    <reaction evidence="19">
        <text>sphinganine + NADP(+) = 3-oxosphinganine + NADPH + H(+)</text>
        <dbReference type="Rhea" id="RHEA:22640"/>
        <dbReference type="ChEBI" id="CHEBI:15378"/>
        <dbReference type="ChEBI" id="CHEBI:57783"/>
        <dbReference type="ChEBI" id="CHEBI:57817"/>
        <dbReference type="ChEBI" id="CHEBI:58299"/>
        <dbReference type="ChEBI" id="CHEBI:58349"/>
        <dbReference type="EC" id="1.1.1.102"/>
    </reaction>
    <physiologicalReaction direction="right-to-left" evidence="19">
        <dbReference type="Rhea" id="RHEA:22642"/>
    </physiologicalReaction>
</comment>
<evidence type="ECO:0000256" key="1">
    <source>
        <dbReference type="ARBA" id="ARBA00004389"/>
    </source>
</evidence>
<dbReference type="GO" id="GO:0005789">
    <property type="term" value="C:endoplasmic reticulum membrane"/>
    <property type="evidence" value="ECO:0007669"/>
    <property type="project" value="UniProtKB-SubCell"/>
</dbReference>
<evidence type="ECO:0000256" key="14">
    <source>
        <dbReference type="ARBA" id="ARBA00026112"/>
    </source>
</evidence>
<dbReference type="GO" id="GO:0005811">
    <property type="term" value="C:lipid droplet"/>
    <property type="evidence" value="ECO:0007669"/>
    <property type="project" value="EnsemblFungi"/>
</dbReference>
<dbReference type="PANTHER" id="PTHR43550">
    <property type="entry name" value="3-KETODIHYDROSPHINGOSINE REDUCTASE"/>
    <property type="match status" value="1"/>
</dbReference>
<evidence type="ECO:0000256" key="4">
    <source>
        <dbReference type="ARBA" id="ARBA00006484"/>
    </source>
</evidence>
<keyword evidence="5 20" id="KW-0812">Transmembrane</keyword>
<sequence length="321" mass="35622">MWFSKSNFMPGGKTALVIGASQGVGADLALKLYHLRCSVILVARTEEKLINQAEEIERSASINDSNSPVVSYVACDVSDYDQCADLWKTITIDRQQDPDYIFCCAGSSIPKLFNDLTGADLASGIDLNYKTALNVVHSGFKQTLAIHQDLKFNEHKLRHVVLFSSVVAFYPFIGYAQYAPLKAAISSLSVVLRQELGPYNYRVSCVFPGNFASDGFLEEQKTKPEITKQIEGPSSPIPSSKCADMIIDSLSKGYDTITTDFIGWLLGCSVLGVLPRSWSVFQITVSFIFLIIAPLANWVVYRDIIKYFQKRTAQIKSIRLV</sequence>
<evidence type="ECO:0000256" key="8">
    <source>
        <dbReference type="ARBA" id="ARBA00022857"/>
    </source>
</evidence>
<feature type="transmembrane region" description="Helical" evidence="20">
    <location>
        <begin position="280"/>
        <end position="301"/>
    </location>
</feature>
<comment type="subcellular location">
    <subcellularLocation>
        <location evidence="1">Endoplasmic reticulum membrane</location>
        <topology evidence="1">Single-pass membrane protein</topology>
    </subcellularLocation>
</comment>
<dbReference type="STRING" id="984485.A0A1E4RIX4"/>
<keyword evidence="8" id="KW-0521">NADP</keyword>
<keyword evidence="6" id="KW-0547">Nucleotide-binding</keyword>
<evidence type="ECO:0000256" key="5">
    <source>
        <dbReference type="ARBA" id="ARBA00022692"/>
    </source>
</evidence>
<evidence type="ECO:0000256" key="2">
    <source>
        <dbReference type="ARBA" id="ARBA00004760"/>
    </source>
</evidence>
<comment type="similarity">
    <text evidence="4">Belongs to the short-chain dehydrogenases/reductases (SDR) family.</text>
</comment>
<keyword evidence="9" id="KW-0746">Sphingolipid metabolism</keyword>
<dbReference type="EMBL" id="KV454541">
    <property type="protein sequence ID" value="ODV67186.1"/>
    <property type="molecule type" value="Genomic_DNA"/>
</dbReference>
<evidence type="ECO:0000256" key="17">
    <source>
        <dbReference type="ARBA" id="ARBA00032891"/>
    </source>
</evidence>
<evidence type="ECO:0000313" key="21">
    <source>
        <dbReference type="EMBL" id="ODV67186.1"/>
    </source>
</evidence>
<keyword evidence="13 20" id="KW-0472">Membrane</keyword>
<dbReference type="PRINTS" id="PR00081">
    <property type="entry name" value="GDHRDH"/>
</dbReference>
<evidence type="ECO:0000256" key="11">
    <source>
        <dbReference type="ARBA" id="ARBA00023002"/>
    </source>
</evidence>
<evidence type="ECO:0000256" key="18">
    <source>
        <dbReference type="ARBA" id="ARBA00044737"/>
    </source>
</evidence>
<dbReference type="EC" id="1.1.1.102" evidence="14"/>
<gene>
    <name evidence="21" type="ORF">HYPBUDRAFT_162038</name>
</gene>
<evidence type="ECO:0000256" key="15">
    <source>
        <dbReference type="ARBA" id="ARBA00026241"/>
    </source>
</evidence>
<evidence type="ECO:0000313" key="22">
    <source>
        <dbReference type="Proteomes" id="UP000095085"/>
    </source>
</evidence>
<evidence type="ECO:0000256" key="10">
    <source>
        <dbReference type="ARBA" id="ARBA00022989"/>
    </source>
</evidence>
<evidence type="ECO:0000256" key="9">
    <source>
        <dbReference type="ARBA" id="ARBA00022919"/>
    </source>
</evidence>
<comment type="pathway">
    <text evidence="3">Sphingolipid metabolism.</text>
</comment>
<evidence type="ECO:0000256" key="12">
    <source>
        <dbReference type="ARBA" id="ARBA00023098"/>
    </source>
</evidence>
<comment type="function">
    <text evidence="18">Catalyzes the reduction of 3'-oxosphinganine (3-ketodihydrosphingosine/KDS) to sphinganine (dihydrosphingosine/DHS), the second step of de novo sphingolipid biosynthesis.</text>
</comment>
<protein>
    <recommendedName>
        <fullName evidence="15">3-ketodihydrosphingosine reductase TSC10</fullName>
        <ecNumber evidence="14">1.1.1.102</ecNumber>
    </recommendedName>
    <alternativeName>
        <fullName evidence="17">3-dehydrosphinganine reductase</fullName>
    </alternativeName>
    <alternativeName>
        <fullName evidence="16">KDS reductase</fullName>
    </alternativeName>
</protein>
<dbReference type="CDD" id="cd08939">
    <property type="entry name" value="KDSR-like_SDR_c"/>
    <property type="match status" value="1"/>
</dbReference>
<proteinExistence type="inferred from homology"/>
<keyword evidence="11" id="KW-0560">Oxidoreductase</keyword>
<dbReference type="InterPro" id="IPR036291">
    <property type="entry name" value="NAD(P)-bd_dom_sf"/>
</dbReference>
<evidence type="ECO:0000256" key="13">
    <source>
        <dbReference type="ARBA" id="ARBA00023136"/>
    </source>
</evidence>
<organism evidence="21 22">
    <name type="scientific">Hyphopichia burtonii NRRL Y-1933</name>
    <dbReference type="NCBI Taxonomy" id="984485"/>
    <lineage>
        <taxon>Eukaryota</taxon>
        <taxon>Fungi</taxon>
        <taxon>Dikarya</taxon>
        <taxon>Ascomycota</taxon>
        <taxon>Saccharomycotina</taxon>
        <taxon>Pichiomycetes</taxon>
        <taxon>Debaryomycetaceae</taxon>
        <taxon>Hyphopichia</taxon>
    </lineage>
</organism>
<evidence type="ECO:0000256" key="3">
    <source>
        <dbReference type="ARBA" id="ARBA00004991"/>
    </source>
</evidence>
<name>A0A1E4RIX4_9ASCO</name>
<evidence type="ECO:0000256" key="20">
    <source>
        <dbReference type="SAM" id="Phobius"/>
    </source>
</evidence>
<accession>A0A1E4RIX4</accession>
<dbReference type="GO" id="GO:0030148">
    <property type="term" value="P:sphingolipid biosynthetic process"/>
    <property type="evidence" value="ECO:0007669"/>
    <property type="project" value="EnsemblFungi"/>
</dbReference>
<evidence type="ECO:0000256" key="6">
    <source>
        <dbReference type="ARBA" id="ARBA00022741"/>
    </source>
</evidence>
<dbReference type="Pfam" id="PF00106">
    <property type="entry name" value="adh_short"/>
    <property type="match status" value="1"/>
</dbReference>
<dbReference type="GO" id="GO:0006666">
    <property type="term" value="P:3-keto-sphinganine metabolic process"/>
    <property type="evidence" value="ECO:0007669"/>
    <property type="project" value="EnsemblFungi"/>
</dbReference>
<dbReference type="InterPro" id="IPR045022">
    <property type="entry name" value="KDSR-like"/>
</dbReference>
<reference evidence="22" key="1">
    <citation type="submission" date="2016-05" db="EMBL/GenBank/DDBJ databases">
        <title>Comparative genomics of biotechnologically important yeasts.</title>
        <authorList>
            <consortium name="DOE Joint Genome Institute"/>
            <person name="Riley R."/>
            <person name="Haridas S."/>
            <person name="Wolfe K.H."/>
            <person name="Lopes M.R."/>
            <person name="Hittinger C.T."/>
            <person name="Goker M."/>
            <person name="Salamov A."/>
            <person name="Wisecaver J."/>
            <person name="Long T.M."/>
            <person name="Aerts A.L."/>
            <person name="Barry K."/>
            <person name="Choi C."/>
            <person name="Clum A."/>
            <person name="Coughlan A.Y."/>
            <person name="Deshpande S."/>
            <person name="Douglass A.P."/>
            <person name="Hanson S.J."/>
            <person name="Klenk H.-P."/>
            <person name="Labutti K."/>
            <person name="Lapidus A."/>
            <person name="Lindquist E."/>
            <person name="Lipzen A."/>
            <person name="Meier-Kolthoff J.P."/>
            <person name="Ohm R.A."/>
            <person name="Otillar R.P."/>
            <person name="Pangilinan J."/>
            <person name="Peng Y."/>
            <person name="Rokas A."/>
            <person name="Rosa C.A."/>
            <person name="Scheuner C."/>
            <person name="Sibirny A.A."/>
            <person name="Slot J.C."/>
            <person name="Stielow J.B."/>
            <person name="Sun H."/>
            <person name="Kurtzman C.P."/>
            <person name="Blackwell M."/>
            <person name="Grigoriev I.V."/>
            <person name="Jeffries T.W."/>
        </authorList>
    </citation>
    <scope>NUCLEOTIDE SEQUENCE [LARGE SCALE GENOMIC DNA]</scope>
    <source>
        <strain evidence="22">NRRL Y-1933</strain>
    </source>
</reference>
<dbReference type="PANTHER" id="PTHR43550:SF3">
    <property type="entry name" value="3-KETODIHYDROSPHINGOSINE REDUCTASE"/>
    <property type="match status" value="1"/>
</dbReference>
<feature type="transmembrane region" description="Helical" evidence="20">
    <location>
        <begin position="160"/>
        <end position="178"/>
    </location>
</feature>